<accession>A0A8X7QYB1</accession>
<evidence type="ECO:0000313" key="3">
    <source>
        <dbReference type="Proteomes" id="UP000886595"/>
    </source>
</evidence>
<gene>
    <name evidence="2" type="ORF">Bca52824_060816</name>
</gene>
<dbReference type="OrthoDB" id="429143at2759"/>
<dbReference type="PANTHER" id="PTHR46309:SF17">
    <property type="entry name" value="ACYL-COA N-ACYLTRANSFERASE WITH RING_FYVE_PHD-TYPE ZINC FINGER DOMAIN-CONTAINING PROTEIN"/>
    <property type="match status" value="1"/>
</dbReference>
<dbReference type="GO" id="GO:0005634">
    <property type="term" value="C:nucleus"/>
    <property type="evidence" value="ECO:0007669"/>
    <property type="project" value="TreeGrafter"/>
</dbReference>
<dbReference type="GO" id="GO:0003714">
    <property type="term" value="F:transcription corepressor activity"/>
    <property type="evidence" value="ECO:0007669"/>
    <property type="project" value="InterPro"/>
</dbReference>
<dbReference type="EMBL" id="JAAMPC010000012">
    <property type="protein sequence ID" value="KAG2278261.1"/>
    <property type="molecule type" value="Genomic_DNA"/>
</dbReference>
<dbReference type="Proteomes" id="UP000886595">
    <property type="component" value="Unassembled WGS sequence"/>
</dbReference>
<evidence type="ECO:0000313" key="2">
    <source>
        <dbReference type="EMBL" id="KAG2278261.1"/>
    </source>
</evidence>
<comment type="caution">
    <text evidence="2">The sequence shown here is derived from an EMBL/GenBank/DDBJ whole genome shotgun (WGS) entry which is preliminary data.</text>
</comment>
<proteinExistence type="predicted"/>
<dbReference type="InterPro" id="IPR016181">
    <property type="entry name" value="Acyl_CoA_acyltransferase"/>
</dbReference>
<dbReference type="CDD" id="cd04301">
    <property type="entry name" value="NAT_SF"/>
    <property type="match status" value="1"/>
</dbReference>
<evidence type="ECO:0000259" key="1">
    <source>
        <dbReference type="Pfam" id="PF23209"/>
    </source>
</evidence>
<dbReference type="Gene3D" id="3.40.630.30">
    <property type="match status" value="1"/>
</dbReference>
<dbReference type="GO" id="GO:0006357">
    <property type="term" value="P:regulation of transcription by RNA polymerase II"/>
    <property type="evidence" value="ECO:0007669"/>
    <property type="project" value="TreeGrafter"/>
</dbReference>
<dbReference type="InterPro" id="IPR042163">
    <property type="entry name" value="PHF12"/>
</dbReference>
<dbReference type="PANTHER" id="PTHR46309">
    <property type="entry name" value="PHD FINGER PROTEIN 12"/>
    <property type="match status" value="1"/>
</dbReference>
<name>A0A8X7QYB1_BRACI</name>
<dbReference type="Pfam" id="PF23209">
    <property type="entry name" value="IDM1_C"/>
    <property type="match status" value="1"/>
</dbReference>
<dbReference type="InterPro" id="IPR056511">
    <property type="entry name" value="IDM1_C"/>
</dbReference>
<protein>
    <recommendedName>
        <fullName evidence="1">Increased DNA methylation 1 C-terminal domain-containing protein</fullName>
    </recommendedName>
</protein>
<organism evidence="2 3">
    <name type="scientific">Brassica carinata</name>
    <name type="common">Ethiopian mustard</name>
    <name type="synonym">Abyssinian cabbage</name>
    <dbReference type="NCBI Taxonomy" id="52824"/>
    <lineage>
        <taxon>Eukaryota</taxon>
        <taxon>Viridiplantae</taxon>
        <taxon>Streptophyta</taxon>
        <taxon>Embryophyta</taxon>
        <taxon>Tracheophyta</taxon>
        <taxon>Spermatophyta</taxon>
        <taxon>Magnoliopsida</taxon>
        <taxon>eudicotyledons</taxon>
        <taxon>Gunneridae</taxon>
        <taxon>Pentapetalae</taxon>
        <taxon>rosids</taxon>
        <taxon>malvids</taxon>
        <taxon>Brassicales</taxon>
        <taxon>Brassicaceae</taxon>
        <taxon>Brassiceae</taxon>
        <taxon>Brassica</taxon>
    </lineage>
</organism>
<dbReference type="SUPFAM" id="SSF55729">
    <property type="entry name" value="Acyl-CoA N-acyltransferases (Nat)"/>
    <property type="match status" value="1"/>
</dbReference>
<keyword evidence="3" id="KW-1185">Reference proteome</keyword>
<reference evidence="2 3" key="1">
    <citation type="submission" date="2020-02" db="EMBL/GenBank/DDBJ databases">
        <authorList>
            <person name="Ma Q."/>
            <person name="Huang Y."/>
            <person name="Song X."/>
            <person name="Pei D."/>
        </authorList>
    </citation>
    <scope>NUCLEOTIDE SEQUENCE [LARGE SCALE GENOMIC DNA]</scope>
    <source>
        <strain evidence="2">Sxm20200214</strain>
        <tissue evidence="2">Leaf</tissue>
    </source>
</reference>
<sequence>MDPFSGRDLVEELIFRKEADGVGRGFYCEPVTVAAMRVDKDVAEIPLVATLSNYRSSGMCRVLMDELEKQMSGMGVRILVLPAAKEVVSTWSQGFGFGDGELGEVGVCETWDARFRWYCDVQ</sequence>
<dbReference type="AlphaFoldDB" id="A0A8X7QYB1"/>
<feature type="domain" description="Increased DNA methylation 1 C-terminal" evidence="1">
    <location>
        <begin position="2"/>
        <end position="98"/>
    </location>
</feature>